<feature type="region of interest" description="Disordered" evidence="1">
    <location>
        <begin position="214"/>
        <end position="496"/>
    </location>
</feature>
<dbReference type="STRING" id="429701.A0A2G9GXX4"/>
<name>A0A2G9GXX4_9LAMI</name>
<dbReference type="InterPro" id="IPR015940">
    <property type="entry name" value="UBA"/>
</dbReference>
<protein>
    <recommendedName>
        <fullName evidence="2">UBA domain-containing protein</fullName>
    </recommendedName>
</protein>
<feature type="compositionally biased region" description="Low complexity" evidence="1">
    <location>
        <begin position="410"/>
        <end position="422"/>
    </location>
</feature>
<organism evidence="3 4">
    <name type="scientific">Handroanthus impetiginosus</name>
    <dbReference type="NCBI Taxonomy" id="429701"/>
    <lineage>
        <taxon>Eukaryota</taxon>
        <taxon>Viridiplantae</taxon>
        <taxon>Streptophyta</taxon>
        <taxon>Embryophyta</taxon>
        <taxon>Tracheophyta</taxon>
        <taxon>Spermatophyta</taxon>
        <taxon>Magnoliopsida</taxon>
        <taxon>eudicotyledons</taxon>
        <taxon>Gunneridae</taxon>
        <taxon>Pentapetalae</taxon>
        <taxon>asterids</taxon>
        <taxon>lamiids</taxon>
        <taxon>Lamiales</taxon>
        <taxon>Bignoniaceae</taxon>
        <taxon>Crescentiina</taxon>
        <taxon>Tabebuia alliance</taxon>
        <taxon>Handroanthus</taxon>
    </lineage>
</organism>
<dbReference type="EMBL" id="NKXS01003318">
    <property type="protein sequence ID" value="PIN10113.1"/>
    <property type="molecule type" value="Genomic_DNA"/>
</dbReference>
<dbReference type="PANTHER" id="PTHR31805">
    <property type="entry name" value="RECEPTOR-LIKE KINASE, PUTATIVE (DUF1421)-RELATED"/>
    <property type="match status" value="1"/>
</dbReference>
<dbReference type="PRINTS" id="PR01217">
    <property type="entry name" value="PRICHEXTENSN"/>
</dbReference>
<dbReference type="AlphaFoldDB" id="A0A2G9GXX4"/>
<evidence type="ECO:0000313" key="4">
    <source>
        <dbReference type="Proteomes" id="UP000231279"/>
    </source>
</evidence>
<evidence type="ECO:0000256" key="1">
    <source>
        <dbReference type="SAM" id="MobiDB-lite"/>
    </source>
</evidence>
<accession>A0A2G9GXX4</accession>
<comment type="caution">
    <text evidence="3">The sequence shown here is derived from an EMBL/GenBank/DDBJ whole genome shotgun (WGS) entry which is preliminary data.</text>
</comment>
<dbReference type="PROSITE" id="PS50030">
    <property type="entry name" value="UBA"/>
    <property type="match status" value="1"/>
</dbReference>
<feature type="compositionally biased region" description="Polar residues" evidence="1">
    <location>
        <begin position="225"/>
        <end position="237"/>
    </location>
</feature>
<feature type="compositionally biased region" description="Low complexity" evidence="1">
    <location>
        <begin position="339"/>
        <end position="354"/>
    </location>
</feature>
<keyword evidence="4" id="KW-1185">Reference proteome</keyword>
<feature type="compositionally biased region" description="Polar residues" evidence="1">
    <location>
        <begin position="259"/>
        <end position="290"/>
    </location>
</feature>
<evidence type="ECO:0000259" key="2">
    <source>
        <dbReference type="PROSITE" id="PS50030"/>
    </source>
</evidence>
<dbReference type="PANTHER" id="PTHR31805:SF14">
    <property type="entry name" value="RECEPTOR-LIKE KINASE, PUTATIVE (DUF1421)-RELATED"/>
    <property type="match status" value="1"/>
</dbReference>
<dbReference type="Pfam" id="PF07223">
    <property type="entry name" value="DUF1421"/>
    <property type="match status" value="1"/>
</dbReference>
<feature type="domain" description="UBA" evidence="2">
    <location>
        <begin position="493"/>
        <end position="537"/>
    </location>
</feature>
<feature type="compositionally biased region" description="Polar residues" evidence="1">
    <location>
        <begin position="430"/>
        <end position="462"/>
    </location>
</feature>
<feature type="compositionally biased region" description="Gly residues" evidence="1">
    <location>
        <begin position="478"/>
        <end position="489"/>
    </location>
</feature>
<dbReference type="InterPro" id="IPR010820">
    <property type="entry name" value="DUF1421"/>
</dbReference>
<feature type="compositionally biased region" description="Pro residues" evidence="1">
    <location>
        <begin position="292"/>
        <end position="306"/>
    </location>
</feature>
<proteinExistence type="predicted"/>
<evidence type="ECO:0000313" key="3">
    <source>
        <dbReference type="EMBL" id="PIN10113.1"/>
    </source>
</evidence>
<feature type="compositionally biased region" description="Pro residues" evidence="1">
    <location>
        <begin position="313"/>
        <end position="338"/>
    </location>
</feature>
<gene>
    <name evidence="3" type="ORF">CDL12_17294</name>
</gene>
<dbReference type="OrthoDB" id="515416at2759"/>
<dbReference type="Proteomes" id="UP000231279">
    <property type="component" value="Unassembled WGS sequence"/>
</dbReference>
<sequence>MSCNTTAQFMDKQIMDLSNSDSDYDFIDFMNRQPEKKHDVVPSYDFMQLRPAVGSSSSPPTAARSLNFDSVFFPLRTWNSVPSRSDAFPFFSHSSFDAEERAKFVFGKSHKPANASLDESLVSEIDKTVKKYANNLMHAINGVSARISQLESRACKLENSMDDLKLSLGNNLGKTEGKIRQLENILREVQTGVQVIRDKQEVVEAELHITNSKLVPKLEQENESQKQPQTDSAQPVASAQPLPSLPPQQSSQPQIQLPNQFPQSQVPSAPQQETYFPLPSQTSVNPSFQYQIPPPLPQQHAPPAPPRHQNETPPQPRYSQPPPPSRPQPGFNLPPPQPHYYQQSPSSQPQPSFPGYNPSSQPPLGHSQEEVPYALSQTYSQAILPPFSGVPPQQFYGPTPNTYEPPSNRPGPGYSGPFGPSSYHEEPYPYSNSPLHYGSSSPVKPQQLTSPMGQNGRSSYANLPTAHILPQALPTASGTGGKSSSGGSGNRVPIDDVINQVTNMGFPRDQVRTTVRTLTENGESVDLNVVLDKLMNDGDSQAPRGWSGQ</sequence>
<feature type="compositionally biased region" description="Low complexity" evidence="1">
    <location>
        <begin position="247"/>
        <end position="258"/>
    </location>
</feature>
<reference evidence="4" key="1">
    <citation type="journal article" date="2018" name="Gigascience">
        <title>Genome assembly of the Pink Ipe (Handroanthus impetiginosus, Bignoniaceae), a highly valued, ecologically keystone Neotropical timber forest tree.</title>
        <authorList>
            <person name="Silva-Junior O.B."/>
            <person name="Grattapaglia D."/>
            <person name="Novaes E."/>
            <person name="Collevatti R.G."/>
        </authorList>
    </citation>
    <scope>NUCLEOTIDE SEQUENCE [LARGE SCALE GENOMIC DNA]</scope>
    <source>
        <strain evidence="4">cv. UFG-1</strain>
    </source>
</reference>